<dbReference type="Gene3D" id="1.10.533.10">
    <property type="entry name" value="Death Domain, Fas"/>
    <property type="match status" value="1"/>
</dbReference>
<dbReference type="CDD" id="cd01670">
    <property type="entry name" value="Death"/>
    <property type="match status" value="1"/>
</dbReference>
<proteinExistence type="predicted"/>
<dbReference type="SUPFAM" id="SSF47986">
    <property type="entry name" value="DEATH domain"/>
    <property type="match status" value="1"/>
</dbReference>
<dbReference type="Pfam" id="PF05729">
    <property type="entry name" value="NACHT"/>
    <property type="match status" value="1"/>
</dbReference>
<dbReference type="GO" id="GO:0007165">
    <property type="term" value="P:signal transduction"/>
    <property type="evidence" value="ECO:0007669"/>
    <property type="project" value="InterPro"/>
</dbReference>
<dbReference type="PANTHER" id="PTHR15090">
    <property type="entry name" value="SEQUESTOSOME 1-RELATED"/>
    <property type="match status" value="1"/>
</dbReference>
<keyword evidence="3" id="KW-0862">Zinc</keyword>
<dbReference type="EMBL" id="JAIZAY010000020">
    <property type="protein sequence ID" value="KAJ8022589.1"/>
    <property type="molecule type" value="Genomic_DNA"/>
</dbReference>
<dbReference type="SUPFAM" id="SSF52540">
    <property type="entry name" value="P-loop containing nucleoside triphosphate hydrolases"/>
    <property type="match status" value="1"/>
</dbReference>
<feature type="domain" description="ZZ-type" evidence="6">
    <location>
        <begin position="788"/>
        <end position="839"/>
    </location>
</feature>
<dbReference type="PROSITE" id="PS01357">
    <property type="entry name" value="ZF_ZZ_1"/>
    <property type="match status" value="4"/>
</dbReference>
<dbReference type="GO" id="GO:0008270">
    <property type="term" value="F:zinc ion binding"/>
    <property type="evidence" value="ECO:0007669"/>
    <property type="project" value="UniProtKB-KW"/>
</dbReference>
<dbReference type="InterPro" id="IPR027417">
    <property type="entry name" value="P-loop_NTPase"/>
</dbReference>
<feature type="domain" description="ZZ-type" evidence="6">
    <location>
        <begin position="1156"/>
        <end position="1207"/>
    </location>
</feature>
<dbReference type="SUPFAM" id="SSF57850">
    <property type="entry name" value="RING/U-box"/>
    <property type="match status" value="10"/>
</dbReference>
<dbReference type="Pfam" id="PF00569">
    <property type="entry name" value="ZZ"/>
    <property type="match status" value="8"/>
</dbReference>
<dbReference type="InterPro" id="IPR043145">
    <property type="entry name" value="Znf_ZZ_sf"/>
</dbReference>
<feature type="domain" description="ZZ-type" evidence="6">
    <location>
        <begin position="841"/>
        <end position="892"/>
    </location>
</feature>
<evidence type="ECO:0000256" key="4">
    <source>
        <dbReference type="PROSITE-ProRule" id="PRU00228"/>
    </source>
</evidence>
<feature type="domain" description="Death" evidence="5">
    <location>
        <begin position="7"/>
        <end position="91"/>
    </location>
</feature>
<sequence>MASDVVSINTIQFLSEELLGEWIDVARYLELPRGEIYNIKEENKQRVKDVKYEILLNWKQRKGKQATNHALDKALRKAGRADLADALFSSVGNEQSLTMDSRKVTIFLESLRQKYENMYSVIRPVPWKKNKWRIKDFFVDINIAILDQRKDSKHKDSWISLDSYESLFTHEKLAIAKRIIIEADPGCGKTTLMYQLAYLWCSKKPPMQDVDIFLLLPLRKMRTGMSIVHAIKQILLPRDTSLTDEDIQLILKEDLRKVLALDGLDEYSGRSDEEFKESEIMASLRGEILTDVKEILSTRFSCLPQLQDCNVERVVLENFDTKHWSSYTKKAFKGEEGVSQGIMKTIKEYDILRSLCETPLFLVLIAHVLKEDIIHKREVKFNSATDVFKHIITCMRSHHENKKFGKLVRTGKETCLSINDIAFAGLLENSQLQWDKDEIQCINDYQIWVDAGILVEEEGEVEVSSSFFDVNLDPVSVRFMHKLFQEWFAACHLSEHLEKLHQFKQNLKVINEKEFHFMLRFTCGLNPDATKPILESLLWQRKVEPDAAKPVVVYIMESIGITQKIADLQINHHLSSRSLDTMCQCFFEHSGNTDILKTNVEQMCQQSFEFGFSRSEIHRTQALLLEFASEHKIPVKEVFISDHVTGADHNEVTLSTGVSLKPPITAETINFLQGWPGNEILQWLTRCEKLQILIIYTTEEVDADEIWKFLAKKQAQVFCQTSVGWYQLKHGAWMECHKETCEGCHESHIAGVRFRCETCVQFNLCETCKQEGVHSEHHFKEYDGTEKEHCDPCDACSEYPIRGMRYRCESCLFYNLCECCKCRGVHSKHTFVAFDGSEYMHYGTVCNSCKENPLRGNRYKCSTCVSFNLCECCQKRGEHMWHEFQKIDGKEREHEHQCSKCKDYPIVGIRFRCLSCENYNLCECCKKRREHNEHKFIGYHGYEYKHFDKCNGCGERNIVGVRYKCTKCTFFNLCECCRGKGKHQEHPFQRIDGSERAHFEIKCNGCEREPMMGIRFKCKSCLLFNLCEDCKNDGKHQEHDFQSLDKADFMHEYKCDCCGEKHIKGVRYRCRTCLSFNLCECCKNREEHSLHEFRRFDGSEHEHLFTTCTDCKEWHIKGLRFRCKTCGNINLCECCKDKGKHDEHELQMHDGTELTHLDVECNGCKIVHFRGNRYRCKICSYFNLCEECKENGKHTRHEFEVYSGREVKHQAICDGCDEDPIVGKRYRCKVCDDYDLCECCKNKGIHPRHEFDEICESPNEWPFPNSHTDLEYGDDMDDGWDSL</sequence>
<reference evidence="8" key="1">
    <citation type="submission" date="2021-10" db="EMBL/GenBank/DDBJ databases">
        <title>Tropical sea cucumber genome reveals ecological adaptation and Cuvierian tubules defense mechanism.</title>
        <authorList>
            <person name="Chen T."/>
        </authorList>
    </citation>
    <scope>NUCLEOTIDE SEQUENCE</scope>
    <source>
        <strain evidence="8">Nanhai2018</strain>
        <tissue evidence="8">Muscle</tissue>
    </source>
</reference>
<feature type="domain" description="ZZ-type" evidence="6">
    <location>
        <begin position="945"/>
        <end position="996"/>
    </location>
</feature>
<evidence type="ECO:0000259" key="5">
    <source>
        <dbReference type="PROSITE" id="PS50017"/>
    </source>
</evidence>
<dbReference type="InterPro" id="IPR011029">
    <property type="entry name" value="DEATH-like_dom_sf"/>
</dbReference>
<feature type="domain" description="NACHT" evidence="7">
    <location>
        <begin position="177"/>
        <end position="299"/>
    </location>
</feature>
<feature type="domain" description="ZZ-type" evidence="6">
    <location>
        <begin position="1208"/>
        <end position="1259"/>
    </location>
</feature>
<dbReference type="Proteomes" id="UP001152320">
    <property type="component" value="Chromosome 20"/>
</dbReference>
<dbReference type="Gene3D" id="3.40.50.300">
    <property type="entry name" value="P-loop containing nucleotide triphosphate hydrolases"/>
    <property type="match status" value="1"/>
</dbReference>
<dbReference type="CDD" id="cd02340">
    <property type="entry name" value="ZZ_NBR1_like"/>
    <property type="match status" value="1"/>
</dbReference>
<name>A0A9Q0YL27_HOLLE</name>
<feature type="domain" description="ZZ-type" evidence="6">
    <location>
        <begin position="736"/>
        <end position="794"/>
    </location>
</feature>
<feature type="domain" description="ZZ-type" evidence="6">
    <location>
        <begin position="893"/>
        <end position="944"/>
    </location>
</feature>
<dbReference type="Pfam" id="PF00531">
    <property type="entry name" value="Death"/>
    <property type="match status" value="1"/>
</dbReference>
<evidence type="ECO:0000256" key="1">
    <source>
        <dbReference type="ARBA" id="ARBA00022723"/>
    </source>
</evidence>
<accession>A0A9Q0YL27</accession>
<keyword evidence="9" id="KW-1185">Reference proteome</keyword>
<dbReference type="PROSITE" id="PS50837">
    <property type="entry name" value="NACHT"/>
    <property type="match status" value="1"/>
</dbReference>
<organism evidence="8 9">
    <name type="scientific">Holothuria leucospilota</name>
    <name type="common">Black long sea cucumber</name>
    <name type="synonym">Mertensiothuria leucospilota</name>
    <dbReference type="NCBI Taxonomy" id="206669"/>
    <lineage>
        <taxon>Eukaryota</taxon>
        <taxon>Metazoa</taxon>
        <taxon>Echinodermata</taxon>
        <taxon>Eleutherozoa</taxon>
        <taxon>Echinozoa</taxon>
        <taxon>Holothuroidea</taxon>
        <taxon>Aspidochirotacea</taxon>
        <taxon>Aspidochirotida</taxon>
        <taxon>Holothuriidae</taxon>
        <taxon>Holothuria</taxon>
    </lineage>
</organism>
<dbReference type="InterPro" id="IPR007111">
    <property type="entry name" value="NACHT_NTPase"/>
</dbReference>
<comment type="caution">
    <text evidence="8">The sequence shown here is derived from an EMBL/GenBank/DDBJ whole genome shotgun (WGS) entry which is preliminary data.</text>
</comment>
<protein>
    <submittedName>
        <fullName evidence="8">NLR family CARD domain-containing protein 4</fullName>
    </submittedName>
</protein>
<dbReference type="PROSITE" id="PS50135">
    <property type="entry name" value="ZF_ZZ_2"/>
    <property type="match status" value="10"/>
</dbReference>
<dbReference type="OrthoDB" id="6019271at2759"/>
<dbReference type="InterPro" id="IPR000433">
    <property type="entry name" value="Znf_ZZ"/>
</dbReference>
<feature type="domain" description="ZZ-type" evidence="6">
    <location>
        <begin position="1103"/>
        <end position="1159"/>
    </location>
</feature>
<dbReference type="PROSITE" id="PS50017">
    <property type="entry name" value="DEATH_DOMAIN"/>
    <property type="match status" value="1"/>
</dbReference>
<dbReference type="SMART" id="SM00291">
    <property type="entry name" value="ZnF_ZZ"/>
    <property type="match status" value="10"/>
</dbReference>
<gene>
    <name evidence="8" type="ORF">HOLleu_37535</name>
</gene>
<feature type="domain" description="ZZ-type" evidence="6">
    <location>
        <begin position="998"/>
        <end position="1049"/>
    </location>
</feature>
<dbReference type="InterPro" id="IPR000488">
    <property type="entry name" value="Death_dom"/>
</dbReference>
<feature type="domain" description="ZZ-type" evidence="6">
    <location>
        <begin position="1050"/>
        <end position="1101"/>
    </location>
</feature>
<keyword evidence="1" id="KW-0479">Metal-binding</keyword>
<dbReference type="InterPro" id="IPR052260">
    <property type="entry name" value="Autophagy_Rcpt_SigReg"/>
</dbReference>
<evidence type="ECO:0000259" key="7">
    <source>
        <dbReference type="PROSITE" id="PS50837"/>
    </source>
</evidence>
<evidence type="ECO:0000256" key="3">
    <source>
        <dbReference type="ARBA" id="ARBA00022833"/>
    </source>
</evidence>
<evidence type="ECO:0000259" key="6">
    <source>
        <dbReference type="PROSITE" id="PS50135"/>
    </source>
</evidence>
<evidence type="ECO:0000313" key="9">
    <source>
        <dbReference type="Proteomes" id="UP001152320"/>
    </source>
</evidence>
<dbReference type="Gene3D" id="3.30.60.90">
    <property type="match status" value="10"/>
</dbReference>
<keyword evidence="2 4" id="KW-0863">Zinc-finger</keyword>
<evidence type="ECO:0000256" key="2">
    <source>
        <dbReference type="ARBA" id="ARBA00022771"/>
    </source>
</evidence>
<evidence type="ECO:0000313" key="8">
    <source>
        <dbReference type="EMBL" id="KAJ8022589.1"/>
    </source>
</evidence>
<dbReference type="SMART" id="SM00005">
    <property type="entry name" value="DEATH"/>
    <property type="match status" value="1"/>
</dbReference>